<evidence type="ECO:0000256" key="8">
    <source>
        <dbReference type="PROSITE-ProRule" id="PRU00706"/>
    </source>
</evidence>
<evidence type="ECO:0000313" key="11">
    <source>
        <dbReference type="Proteomes" id="UP000541444"/>
    </source>
</evidence>
<dbReference type="Gene3D" id="3.30.70.141">
    <property type="entry name" value="Nucleoside diphosphate kinase-like domain"/>
    <property type="match status" value="1"/>
</dbReference>
<dbReference type="PRINTS" id="PR01243">
    <property type="entry name" value="NUCDPKINASE"/>
</dbReference>
<dbReference type="GO" id="GO:0004550">
    <property type="term" value="F:nucleoside diphosphate kinase activity"/>
    <property type="evidence" value="ECO:0007669"/>
    <property type="project" value="UniProtKB-EC"/>
</dbReference>
<evidence type="ECO:0000256" key="2">
    <source>
        <dbReference type="ARBA" id="ARBA00000937"/>
    </source>
</evidence>
<evidence type="ECO:0000256" key="6">
    <source>
        <dbReference type="ARBA" id="ARBA00022679"/>
    </source>
</evidence>
<gene>
    <name evidence="10" type="ORF">GIB67_039445</name>
</gene>
<comment type="caution">
    <text evidence="10">The sequence shown here is derived from an EMBL/GenBank/DDBJ whole genome shotgun (WGS) entry which is preliminary data.</text>
</comment>
<organism evidence="10 11">
    <name type="scientific">Kingdonia uniflora</name>
    <dbReference type="NCBI Taxonomy" id="39325"/>
    <lineage>
        <taxon>Eukaryota</taxon>
        <taxon>Viridiplantae</taxon>
        <taxon>Streptophyta</taxon>
        <taxon>Embryophyta</taxon>
        <taxon>Tracheophyta</taxon>
        <taxon>Spermatophyta</taxon>
        <taxon>Magnoliopsida</taxon>
        <taxon>Ranunculales</taxon>
        <taxon>Circaeasteraceae</taxon>
        <taxon>Kingdonia</taxon>
    </lineage>
</organism>
<evidence type="ECO:0000256" key="4">
    <source>
        <dbReference type="ARBA" id="ARBA00008142"/>
    </source>
</evidence>
<proteinExistence type="inferred from homology"/>
<accession>A0A7J7LIH8</accession>
<evidence type="ECO:0000259" key="9">
    <source>
        <dbReference type="Pfam" id="PF00334"/>
    </source>
</evidence>
<comment type="caution">
    <text evidence="8">Lacks conserved residue(s) required for the propagation of feature annotation.</text>
</comment>
<evidence type="ECO:0000256" key="1">
    <source>
        <dbReference type="ARBA" id="ARBA00000082"/>
    </source>
</evidence>
<evidence type="ECO:0000256" key="3">
    <source>
        <dbReference type="ARBA" id="ARBA00001946"/>
    </source>
</evidence>
<feature type="domain" description="Nucleoside diphosphate kinase-like" evidence="9">
    <location>
        <begin position="3"/>
        <end position="44"/>
    </location>
</feature>
<dbReference type="InterPro" id="IPR001564">
    <property type="entry name" value="Nucleoside_diP_kinase"/>
</dbReference>
<dbReference type="SUPFAM" id="SSF54919">
    <property type="entry name" value="Nucleoside diphosphate kinase, NDK"/>
    <property type="match status" value="1"/>
</dbReference>
<dbReference type="GO" id="GO:0006228">
    <property type="term" value="P:UTP biosynthetic process"/>
    <property type="evidence" value="ECO:0007669"/>
    <property type="project" value="InterPro"/>
</dbReference>
<dbReference type="EMBL" id="JACGCM010002254">
    <property type="protein sequence ID" value="KAF6142481.1"/>
    <property type="molecule type" value="Genomic_DNA"/>
</dbReference>
<evidence type="ECO:0000256" key="7">
    <source>
        <dbReference type="ARBA" id="ARBA00022777"/>
    </source>
</evidence>
<dbReference type="Pfam" id="PF00334">
    <property type="entry name" value="NDK"/>
    <property type="match status" value="1"/>
</dbReference>
<dbReference type="OrthoDB" id="2162449at2759"/>
<dbReference type="AlphaFoldDB" id="A0A7J7LIH8"/>
<comment type="similarity">
    <text evidence="4 8">Belongs to the NDK family.</text>
</comment>
<dbReference type="Proteomes" id="UP000541444">
    <property type="component" value="Unassembled WGS sequence"/>
</dbReference>
<keyword evidence="6" id="KW-0808">Transferase</keyword>
<protein>
    <recommendedName>
        <fullName evidence="5">nucleoside-diphosphate kinase</fullName>
        <ecNumber evidence="5">2.7.4.6</ecNumber>
    </recommendedName>
</protein>
<comment type="catalytic activity">
    <reaction evidence="1">
        <text>a 2'-deoxyribonucleoside 5'-diphosphate + ATP = a 2'-deoxyribonucleoside 5'-triphosphate + ADP</text>
        <dbReference type="Rhea" id="RHEA:44640"/>
        <dbReference type="ChEBI" id="CHEBI:30616"/>
        <dbReference type="ChEBI" id="CHEBI:61560"/>
        <dbReference type="ChEBI" id="CHEBI:73316"/>
        <dbReference type="ChEBI" id="CHEBI:456216"/>
        <dbReference type="EC" id="2.7.4.6"/>
    </reaction>
</comment>
<evidence type="ECO:0000256" key="5">
    <source>
        <dbReference type="ARBA" id="ARBA00012966"/>
    </source>
</evidence>
<dbReference type="PANTHER" id="PTHR11349">
    <property type="entry name" value="NUCLEOSIDE DIPHOSPHATE KINASE"/>
    <property type="match status" value="1"/>
</dbReference>
<sequence length="54" mass="6263">MHALAEKHYKDLSKDPFFIELVGYIVSGPVVAMIWEGKNVMSLLEERLSERQTR</sequence>
<comment type="catalytic activity">
    <reaction evidence="2">
        <text>a ribonucleoside 5'-diphosphate + ATP = a ribonucleoside 5'-triphosphate + ADP</text>
        <dbReference type="Rhea" id="RHEA:18113"/>
        <dbReference type="ChEBI" id="CHEBI:30616"/>
        <dbReference type="ChEBI" id="CHEBI:57930"/>
        <dbReference type="ChEBI" id="CHEBI:61557"/>
        <dbReference type="ChEBI" id="CHEBI:456216"/>
        <dbReference type="EC" id="2.7.4.6"/>
    </reaction>
</comment>
<comment type="cofactor">
    <cofactor evidence="3">
        <name>Mg(2+)</name>
        <dbReference type="ChEBI" id="CHEBI:18420"/>
    </cofactor>
</comment>
<dbReference type="InterPro" id="IPR036850">
    <property type="entry name" value="NDK-like_dom_sf"/>
</dbReference>
<dbReference type="GO" id="GO:0006241">
    <property type="term" value="P:CTP biosynthetic process"/>
    <property type="evidence" value="ECO:0007669"/>
    <property type="project" value="InterPro"/>
</dbReference>
<dbReference type="EC" id="2.7.4.6" evidence="5"/>
<dbReference type="PROSITE" id="PS51374">
    <property type="entry name" value="NDPK_LIKE"/>
    <property type="match status" value="1"/>
</dbReference>
<dbReference type="GO" id="GO:0006183">
    <property type="term" value="P:GTP biosynthetic process"/>
    <property type="evidence" value="ECO:0007669"/>
    <property type="project" value="InterPro"/>
</dbReference>
<evidence type="ECO:0000313" key="10">
    <source>
        <dbReference type="EMBL" id="KAF6142481.1"/>
    </source>
</evidence>
<reference evidence="10 11" key="1">
    <citation type="journal article" date="2020" name="IScience">
        <title>Genome Sequencing of the Endangered Kingdonia uniflora (Circaeasteraceae, Ranunculales) Reveals Potential Mechanisms of Evolutionary Specialization.</title>
        <authorList>
            <person name="Sun Y."/>
            <person name="Deng T."/>
            <person name="Zhang A."/>
            <person name="Moore M.J."/>
            <person name="Landis J.B."/>
            <person name="Lin N."/>
            <person name="Zhang H."/>
            <person name="Zhang X."/>
            <person name="Huang J."/>
            <person name="Zhang X."/>
            <person name="Sun H."/>
            <person name="Wang H."/>
        </authorList>
    </citation>
    <scope>NUCLEOTIDE SEQUENCE [LARGE SCALE GENOMIC DNA]</scope>
    <source>
        <strain evidence="10">TB1705</strain>
        <tissue evidence="10">Leaf</tissue>
    </source>
</reference>
<keyword evidence="11" id="KW-1185">Reference proteome</keyword>
<name>A0A7J7LIH8_9MAGN</name>
<keyword evidence="7" id="KW-0418">Kinase</keyword>
<dbReference type="InterPro" id="IPR034907">
    <property type="entry name" value="NDK-like_dom"/>
</dbReference>